<name>A0ABR1TZU8_9PEZI</name>
<evidence type="ECO:0000256" key="3">
    <source>
        <dbReference type="ARBA" id="ARBA00022833"/>
    </source>
</evidence>
<organism evidence="7 8">
    <name type="scientific">Apiospora rasikravindrae</name>
    <dbReference type="NCBI Taxonomy" id="990691"/>
    <lineage>
        <taxon>Eukaryota</taxon>
        <taxon>Fungi</taxon>
        <taxon>Dikarya</taxon>
        <taxon>Ascomycota</taxon>
        <taxon>Pezizomycotina</taxon>
        <taxon>Sordariomycetes</taxon>
        <taxon>Xylariomycetidae</taxon>
        <taxon>Amphisphaeriales</taxon>
        <taxon>Apiosporaceae</taxon>
        <taxon>Apiospora</taxon>
    </lineage>
</organism>
<dbReference type="Pfam" id="PF14634">
    <property type="entry name" value="zf-RING_5"/>
    <property type="match status" value="1"/>
</dbReference>
<gene>
    <name evidence="7" type="ORF">PG993_003554</name>
</gene>
<feature type="compositionally biased region" description="Low complexity" evidence="5">
    <location>
        <begin position="388"/>
        <end position="399"/>
    </location>
</feature>
<dbReference type="SUPFAM" id="SSF57850">
    <property type="entry name" value="RING/U-box"/>
    <property type="match status" value="1"/>
</dbReference>
<evidence type="ECO:0000256" key="5">
    <source>
        <dbReference type="SAM" id="MobiDB-lite"/>
    </source>
</evidence>
<sequence>MTDHKLRCNSLKCRKELSGRALVTTCSHIFCTDCAAHSGLAGPGSGSRHSQEHVCPACHMSLQNPDDAVIANLNPSEDYKTSVLSGLSPTVIMECASRALGFWAYQTTQEVSYQAFLGKALADKYSHLTVHLDKVINDANAQITSLHTSLKSSTDEQKALHEKNAELAQAYKDKNRKLLQVQELYDKLKRKAMLGQIQDAAEDAVDSGFRPDGAIDGGVPPYGDDDTNAPPFYQDQSVPYGRPGRQLSDTTNRMGGIYSSQEGMIRHGPSFPRTIGAQADIPITPSTHRQRLGEQPGIGLSAVPGFVSGSVRSPRPAANARAPLSELHGNFRHNGRLATGGLSSGMKVGLGSGSLPEYNAASRPQAIQRPAPPLSGIGRRDLAHGPGSIVSSSHSASISGNMKRGYAPR</sequence>
<evidence type="ECO:0000256" key="2">
    <source>
        <dbReference type="ARBA" id="ARBA00022771"/>
    </source>
</evidence>
<comment type="caution">
    <text evidence="7">The sequence shown here is derived from an EMBL/GenBank/DDBJ whole genome shotgun (WGS) entry which is preliminary data.</text>
</comment>
<reference evidence="7 8" key="1">
    <citation type="submission" date="2023-01" db="EMBL/GenBank/DDBJ databases">
        <title>Analysis of 21 Apiospora genomes using comparative genomics revels a genus with tremendous synthesis potential of carbohydrate active enzymes and secondary metabolites.</title>
        <authorList>
            <person name="Sorensen T."/>
        </authorList>
    </citation>
    <scope>NUCLEOTIDE SEQUENCE [LARGE SCALE GENOMIC DNA]</scope>
    <source>
        <strain evidence="7 8">CBS 33761</strain>
    </source>
</reference>
<evidence type="ECO:0000313" key="8">
    <source>
        <dbReference type="Proteomes" id="UP001444661"/>
    </source>
</evidence>
<keyword evidence="3" id="KW-0862">Zinc</keyword>
<evidence type="ECO:0000313" key="7">
    <source>
        <dbReference type="EMBL" id="KAK8052169.1"/>
    </source>
</evidence>
<evidence type="ECO:0000256" key="1">
    <source>
        <dbReference type="ARBA" id="ARBA00022723"/>
    </source>
</evidence>
<feature type="domain" description="RING-type" evidence="6">
    <location>
        <begin position="13"/>
        <end position="59"/>
    </location>
</feature>
<dbReference type="PANTHER" id="PTHR14305">
    <property type="entry name" value="E3 UBIQUITIN-PROTEIN LIGASE CCNB1IP1"/>
    <property type="match status" value="1"/>
</dbReference>
<keyword evidence="2 4" id="KW-0863">Zinc-finger</keyword>
<dbReference type="Proteomes" id="UP001444661">
    <property type="component" value="Unassembled WGS sequence"/>
</dbReference>
<evidence type="ECO:0000259" key="6">
    <source>
        <dbReference type="PROSITE" id="PS50089"/>
    </source>
</evidence>
<proteinExistence type="predicted"/>
<keyword evidence="1" id="KW-0479">Metal-binding</keyword>
<dbReference type="PANTHER" id="PTHR14305:SF0">
    <property type="entry name" value="E3 UBIQUITIN-PROTEIN LIGASE CCNB1IP1"/>
    <property type="match status" value="1"/>
</dbReference>
<accession>A0ABR1TZU8</accession>
<dbReference type="InterPro" id="IPR042448">
    <property type="entry name" value="CCNB1IP1"/>
</dbReference>
<dbReference type="PROSITE" id="PS00518">
    <property type="entry name" value="ZF_RING_1"/>
    <property type="match status" value="1"/>
</dbReference>
<dbReference type="InterPro" id="IPR017907">
    <property type="entry name" value="Znf_RING_CS"/>
</dbReference>
<dbReference type="InterPro" id="IPR001841">
    <property type="entry name" value="Znf_RING"/>
</dbReference>
<dbReference type="EMBL" id="JAQQWK010000002">
    <property type="protein sequence ID" value="KAK8052169.1"/>
    <property type="molecule type" value="Genomic_DNA"/>
</dbReference>
<evidence type="ECO:0000256" key="4">
    <source>
        <dbReference type="PROSITE-ProRule" id="PRU00175"/>
    </source>
</evidence>
<keyword evidence="8" id="KW-1185">Reference proteome</keyword>
<protein>
    <submittedName>
        <fullName evidence="7">Cyclin</fullName>
    </submittedName>
</protein>
<dbReference type="PROSITE" id="PS50089">
    <property type="entry name" value="ZF_RING_2"/>
    <property type="match status" value="1"/>
</dbReference>
<feature type="region of interest" description="Disordered" evidence="5">
    <location>
        <begin position="359"/>
        <end position="409"/>
    </location>
</feature>